<organism evidence="1 2">
    <name type="scientific">Linum tenue</name>
    <dbReference type="NCBI Taxonomy" id="586396"/>
    <lineage>
        <taxon>Eukaryota</taxon>
        <taxon>Viridiplantae</taxon>
        <taxon>Streptophyta</taxon>
        <taxon>Embryophyta</taxon>
        <taxon>Tracheophyta</taxon>
        <taxon>Spermatophyta</taxon>
        <taxon>Magnoliopsida</taxon>
        <taxon>eudicotyledons</taxon>
        <taxon>Gunneridae</taxon>
        <taxon>Pentapetalae</taxon>
        <taxon>rosids</taxon>
        <taxon>fabids</taxon>
        <taxon>Malpighiales</taxon>
        <taxon>Linaceae</taxon>
        <taxon>Linum</taxon>
    </lineage>
</organism>
<feature type="non-terminal residue" evidence="1">
    <location>
        <position position="1"/>
    </location>
</feature>
<accession>A0AAV0NQK8</accession>
<dbReference type="InterPro" id="IPR042197">
    <property type="entry name" value="Apaf_helical"/>
</dbReference>
<dbReference type="GO" id="GO:0006952">
    <property type="term" value="P:defense response"/>
    <property type="evidence" value="ECO:0007669"/>
    <property type="project" value="InterPro"/>
</dbReference>
<evidence type="ECO:0000313" key="2">
    <source>
        <dbReference type="Proteomes" id="UP001154282"/>
    </source>
</evidence>
<evidence type="ECO:0000313" key="1">
    <source>
        <dbReference type="EMBL" id="CAI0460817.1"/>
    </source>
</evidence>
<protein>
    <submittedName>
        <fullName evidence="1">Uncharacterized protein</fullName>
    </submittedName>
</protein>
<reference evidence="1" key="1">
    <citation type="submission" date="2022-08" db="EMBL/GenBank/DDBJ databases">
        <authorList>
            <person name="Gutierrez-Valencia J."/>
        </authorList>
    </citation>
    <scope>NUCLEOTIDE SEQUENCE</scope>
</reference>
<dbReference type="AlphaFoldDB" id="A0AAV0NQK8"/>
<keyword evidence="2" id="KW-1185">Reference proteome</keyword>
<dbReference type="SUPFAM" id="SSF52540">
    <property type="entry name" value="P-loop containing nucleoside triphosphate hydrolases"/>
    <property type="match status" value="1"/>
</dbReference>
<dbReference type="Proteomes" id="UP001154282">
    <property type="component" value="Unassembled WGS sequence"/>
</dbReference>
<proteinExistence type="predicted"/>
<comment type="caution">
    <text evidence="1">The sequence shown here is derived from an EMBL/GenBank/DDBJ whole genome shotgun (WGS) entry which is preliminary data.</text>
</comment>
<sequence length="214" mass="24607">NLFGPGSRIIVTTRNRRVLENAGAHIYEVKHLHAHESLQLFGIHALKNCLPPDDYLDLSGVAVSYFKGSPLAIKVLGCALLNKQQSYWKSFLSELERNPKLEILDVLRRSYNELEIVKKRVFLDIACFLPGVLKSIVIKFFSTSYIEDLIEKSLISYVFSKGVERIEVHDLLSEMTWVIVNEESKFENRSRLKNADDVYKLLAVRDIKNIKKIQ</sequence>
<gene>
    <name evidence="1" type="ORF">LITE_LOCUS34658</name>
</gene>
<dbReference type="PANTHER" id="PTHR11017">
    <property type="entry name" value="LEUCINE-RICH REPEAT-CONTAINING PROTEIN"/>
    <property type="match status" value="1"/>
</dbReference>
<dbReference type="PANTHER" id="PTHR11017:SF479">
    <property type="entry name" value="DISEASE RESISTANCE PROTEIN (TIR-NBS-LRR CLASS) FAMILY"/>
    <property type="match status" value="1"/>
</dbReference>
<dbReference type="InterPro" id="IPR027417">
    <property type="entry name" value="P-loop_NTPase"/>
</dbReference>
<dbReference type="InterPro" id="IPR044974">
    <property type="entry name" value="Disease_R_plants"/>
</dbReference>
<name>A0AAV0NQK8_9ROSI</name>
<dbReference type="EMBL" id="CAMGYJ010000008">
    <property type="protein sequence ID" value="CAI0460817.1"/>
    <property type="molecule type" value="Genomic_DNA"/>
</dbReference>
<dbReference type="GO" id="GO:0043531">
    <property type="term" value="F:ADP binding"/>
    <property type="evidence" value="ECO:0007669"/>
    <property type="project" value="InterPro"/>
</dbReference>
<dbReference type="Gene3D" id="1.10.8.430">
    <property type="entry name" value="Helical domain of apoptotic protease-activating factors"/>
    <property type="match status" value="1"/>
</dbReference>